<comment type="caution">
    <text evidence="1">The sequence shown here is derived from an EMBL/GenBank/DDBJ whole genome shotgun (WGS) entry which is preliminary data.</text>
</comment>
<gene>
    <name evidence="1" type="ORF">H2252_00415</name>
</gene>
<evidence type="ECO:0000313" key="2">
    <source>
        <dbReference type="Proteomes" id="UP001319828"/>
    </source>
</evidence>
<dbReference type="Proteomes" id="UP001319828">
    <property type="component" value="Unassembled WGS sequence"/>
</dbReference>
<keyword evidence="2" id="KW-1185">Reference proteome</keyword>
<protein>
    <submittedName>
        <fullName evidence="1">Methylated-DNA--[protein]-cysteine S-methyltransferase</fullName>
    </submittedName>
</protein>
<evidence type="ECO:0000313" key="1">
    <source>
        <dbReference type="EMBL" id="MBZ7973847.1"/>
    </source>
</evidence>
<name>A0ACC5VYT3_9BACT</name>
<sequence>MFQVFYKLPICSLLLKSDGEFLTEVDFCFGEYFEENSCELLEFATWELKNYFSKKLKIFKTPLKIQGSSFEVKVYKALMQIPYGQTITYKDLAQNINHPKAFRAVGNANSKNNIPIFIPCHRVVAKNSIGGYNGGVSIKKFLLQNEGIKI</sequence>
<accession>A0ACC5VYT3</accession>
<organism evidence="1 2">
    <name type="scientific">Campylobacter molothri</name>
    <dbReference type="NCBI Taxonomy" id="1032242"/>
    <lineage>
        <taxon>Bacteria</taxon>
        <taxon>Pseudomonadati</taxon>
        <taxon>Campylobacterota</taxon>
        <taxon>Epsilonproteobacteria</taxon>
        <taxon>Campylobacterales</taxon>
        <taxon>Campylobacteraceae</taxon>
        <taxon>Campylobacter</taxon>
    </lineage>
</organism>
<dbReference type="EMBL" id="JACHUQ010000001">
    <property type="protein sequence ID" value="MBZ7973847.1"/>
    <property type="molecule type" value="Genomic_DNA"/>
</dbReference>
<reference evidence="1" key="1">
    <citation type="submission" date="2020-07" db="EMBL/GenBank/DDBJ databases">
        <title>Campylobacter molothri sp. nov. isolated from wild birds.</title>
        <authorList>
            <person name="Miller W.G."/>
            <person name="Chapman M.H."/>
            <person name="Yee E."/>
            <person name="Lopes B.S."/>
            <person name="Forbes K.J."/>
        </authorList>
    </citation>
    <scope>NUCLEOTIDE SEQUENCE</scope>
    <source>
        <strain evidence="1">RM9754</strain>
    </source>
</reference>
<proteinExistence type="predicted"/>